<dbReference type="HOGENOM" id="CLU_288850_0_0_1"/>
<feature type="region of interest" description="Disordered" evidence="10">
    <location>
        <begin position="521"/>
        <end position="566"/>
    </location>
</feature>
<dbReference type="EMBL" id="DF830076">
    <property type="protein sequence ID" value="GAK65487.1"/>
    <property type="molecule type" value="Genomic_DNA"/>
</dbReference>
<comment type="subcellular location">
    <subcellularLocation>
        <location evidence="1">Cytoplasm</location>
    </subcellularLocation>
</comment>
<dbReference type="CDD" id="cd01850">
    <property type="entry name" value="CDC_Septin"/>
    <property type="match status" value="1"/>
</dbReference>
<evidence type="ECO:0000256" key="4">
    <source>
        <dbReference type="ARBA" id="ARBA00022553"/>
    </source>
</evidence>
<keyword evidence="14" id="KW-1185">Reference proteome</keyword>
<dbReference type="InterPro" id="IPR025662">
    <property type="entry name" value="Sigma_54_int_dom_ATP-bd_1"/>
</dbReference>
<dbReference type="InterPro" id="IPR003903">
    <property type="entry name" value="UIM_dom"/>
</dbReference>
<keyword evidence="7 8" id="KW-0342">GTP-binding</keyword>
<evidence type="ECO:0000256" key="1">
    <source>
        <dbReference type="ARBA" id="ARBA00004496"/>
    </source>
</evidence>
<accession>A0A081CFP1</accession>
<feature type="domain" description="ENTH" evidence="11">
    <location>
        <begin position="580"/>
        <end position="712"/>
    </location>
</feature>
<comment type="similarity">
    <text evidence="2">Belongs to the epsin family.</text>
</comment>
<organism evidence="13">
    <name type="scientific">Pseudozyma antarctica</name>
    <name type="common">Yeast</name>
    <name type="synonym">Candida antarctica</name>
    <dbReference type="NCBI Taxonomy" id="84753"/>
    <lineage>
        <taxon>Eukaryota</taxon>
        <taxon>Fungi</taxon>
        <taxon>Dikarya</taxon>
        <taxon>Basidiomycota</taxon>
        <taxon>Ustilaginomycotina</taxon>
        <taxon>Ustilaginomycetes</taxon>
        <taxon>Ustilaginales</taxon>
        <taxon>Ustilaginaceae</taxon>
        <taxon>Moesziomyces</taxon>
    </lineage>
</organism>
<keyword evidence="4" id="KW-0597">Phosphoprotein</keyword>
<dbReference type="PROSITE" id="PS50942">
    <property type="entry name" value="ENTH"/>
    <property type="match status" value="1"/>
</dbReference>
<feature type="compositionally biased region" description="Gly residues" evidence="10">
    <location>
        <begin position="1042"/>
        <end position="1052"/>
    </location>
</feature>
<feature type="domain" description="Septin-type G" evidence="12">
    <location>
        <begin position="22"/>
        <end position="295"/>
    </location>
</feature>
<evidence type="ECO:0000259" key="12">
    <source>
        <dbReference type="PROSITE" id="PS51719"/>
    </source>
</evidence>
<feature type="compositionally biased region" description="Polar residues" evidence="10">
    <location>
        <begin position="524"/>
        <end position="557"/>
    </location>
</feature>
<dbReference type="InterPro" id="IPR030379">
    <property type="entry name" value="G_SEPTIN_dom"/>
</dbReference>
<dbReference type="InterPro" id="IPR027417">
    <property type="entry name" value="P-loop_NTPase"/>
</dbReference>
<feature type="region of interest" description="Disordered" evidence="10">
    <location>
        <begin position="1033"/>
        <end position="1063"/>
    </location>
</feature>
<evidence type="ECO:0000256" key="5">
    <source>
        <dbReference type="ARBA" id="ARBA00022741"/>
    </source>
</evidence>
<keyword evidence="5 8" id="KW-0547">Nucleotide-binding</keyword>
<dbReference type="Gene3D" id="1.25.40.90">
    <property type="match status" value="1"/>
</dbReference>
<sequence>MASNGIGIANLPNQRHKIVAKAGGHFTLMVVGESGVGKTTLINTLFSTELATGKDHSRRHTKQLDKTVEIDIIKAELEEKQFKVKLTVIDTPGFGDYVNNRDSWTPIVDFIDDQHELYMRQEQQPERREKTDLRVHACLYFIRPTGHTLKPLDIETMKRLGTRVNLIPVVAKADTLTQADLATFKQRIREVIATQNIRTYSPPLEVDDAASAEHAKQLMSAMPFSIIGSTEDVRAPDGRVVKGREYLWGVAEVENEEHCDFKKLRSLLIRTHMLDLIHTTEEQHYEHYRQAQMETRKFGEPKVKKLDNPKFKEEEEMLRKRFTEQVKLEEARFRQWEQHLIAERDRLNKDLETAHSTVKALEAELDALQNGLHLSILTRTGSETELLNAELLGKSNITGQVSSYERHDMWGSGGGGLGGYVLALRCTAPLTGHGDAIFGNSTVSNRKSRASRLTAVAKRSWLGRAIWATGACGLIGLDWQSVTESPPRPGAPRLASPCLASLRIASTRTNAASHPIHLARYQPPSRTSTSSADHASITQLAQSEISPRRQSAIPTTRASRRKRSMSLQNISKSAVRVGKNYIKGYSDVQVKVRDATSNDPWGPSGTQMNELAQLSYNQNEFIEMMEILDKRLNDKGKNWRHVFKSLTLLDYLLHAGSENVVIYFRDNIYIVKTLKEFQYIDETGKDQGANVRQKAKDITNLLQDEARLRDERRSRSHMRDRMSNGAGDDDDEARRRRAEQERRRRPNNNNEDDELRRAIEESKRMAQQEQDRIRAEAKDEEELQRALALSKKEEEERIKALEDANKNALFDDSINLDGANAYTQNQQVDFFGNPLVDTSGSQNYGVQPQYTSFNPYMQMQPTGYNPFMQNQLQQQELMQQQYMQQQQAEYQRQLELQQAAVQYQNLMTQQQQPLVPQQTSFGSNNPWLQSGGQQQQQHNVPVGDLFSSAPTPPPVQPTPQPQPASPAPAPQQQQQQNRPIRAKVNDDAKFGELNRLLALGDGVDTFGNTGDMRMGPNIAHYNQMRTQKTGMNFNANTSAQGQGQGQGQGASGGASDSNPFFKV</sequence>
<evidence type="ECO:0000256" key="8">
    <source>
        <dbReference type="RuleBase" id="RU004560"/>
    </source>
</evidence>
<evidence type="ECO:0000256" key="10">
    <source>
        <dbReference type="SAM" id="MobiDB-lite"/>
    </source>
</evidence>
<feature type="coiled-coil region" evidence="9">
    <location>
        <begin position="344"/>
        <end position="371"/>
    </location>
</feature>
<dbReference type="AlphaFoldDB" id="A0A081CFP1"/>
<dbReference type="Proteomes" id="UP000053758">
    <property type="component" value="Unassembled WGS sequence"/>
</dbReference>
<evidence type="ECO:0000313" key="13">
    <source>
        <dbReference type="EMBL" id="GAK65487.1"/>
    </source>
</evidence>
<evidence type="ECO:0000313" key="14">
    <source>
        <dbReference type="Proteomes" id="UP000053758"/>
    </source>
</evidence>
<evidence type="ECO:0000259" key="11">
    <source>
        <dbReference type="PROSITE" id="PS50942"/>
    </source>
</evidence>
<dbReference type="PROSITE" id="PS00675">
    <property type="entry name" value="SIGMA54_INTERACT_1"/>
    <property type="match status" value="1"/>
</dbReference>
<evidence type="ECO:0000256" key="6">
    <source>
        <dbReference type="ARBA" id="ARBA00023121"/>
    </source>
</evidence>
<dbReference type="InterPro" id="IPR016491">
    <property type="entry name" value="Septin"/>
</dbReference>
<dbReference type="GO" id="GO:0008289">
    <property type="term" value="F:lipid binding"/>
    <property type="evidence" value="ECO:0007669"/>
    <property type="project" value="UniProtKB-KW"/>
</dbReference>
<feature type="compositionally biased region" description="Polar residues" evidence="10">
    <location>
        <begin position="919"/>
        <end position="928"/>
    </location>
</feature>
<dbReference type="FunFam" id="1.25.40.90:FF:000006">
    <property type="entry name" value="Clathrin interactor 1"/>
    <property type="match status" value="1"/>
</dbReference>
<dbReference type="SUPFAM" id="SSF48464">
    <property type="entry name" value="ENTH/VHS domain"/>
    <property type="match status" value="1"/>
</dbReference>
<feature type="region of interest" description="Disordered" evidence="10">
    <location>
        <begin position="702"/>
        <end position="755"/>
    </location>
</feature>
<keyword evidence="9" id="KW-0175">Coiled coil</keyword>
<proteinExistence type="inferred from homology"/>
<dbReference type="CDD" id="cd16991">
    <property type="entry name" value="ENTH_Ent1_Ent2"/>
    <property type="match status" value="1"/>
</dbReference>
<dbReference type="GO" id="GO:0005525">
    <property type="term" value="F:GTP binding"/>
    <property type="evidence" value="ECO:0007669"/>
    <property type="project" value="UniProtKB-KW"/>
</dbReference>
<protein>
    <submittedName>
        <fullName evidence="13">Septin</fullName>
    </submittedName>
</protein>
<dbReference type="PANTHER" id="PTHR18884">
    <property type="entry name" value="SEPTIN"/>
    <property type="match status" value="1"/>
</dbReference>
<dbReference type="InterPro" id="IPR013809">
    <property type="entry name" value="ENTH"/>
</dbReference>
<dbReference type="RefSeq" id="XP_014656150.1">
    <property type="nucleotide sequence ID" value="XM_014800664.1"/>
</dbReference>
<comment type="similarity">
    <text evidence="8">Belongs to the TRAFAC class TrmE-Era-EngA-EngB-Septin-like GTPase superfamily. Septin GTPase family.</text>
</comment>
<dbReference type="GO" id="GO:0032156">
    <property type="term" value="C:septin cytoskeleton"/>
    <property type="evidence" value="ECO:0007669"/>
    <property type="project" value="UniProtKB-ARBA"/>
</dbReference>
<dbReference type="GO" id="GO:0005938">
    <property type="term" value="C:cell cortex"/>
    <property type="evidence" value="ECO:0007669"/>
    <property type="project" value="UniProtKB-ARBA"/>
</dbReference>
<evidence type="ECO:0000256" key="2">
    <source>
        <dbReference type="ARBA" id="ARBA00010130"/>
    </source>
</evidence>
<dbReference type="SUPFAM" id="SSF52540">
    <property type="entry name" value="P-loop containing nucleoside triphosphate hydrolases"/>
    <property type="match status" value="1"/>
</dbReference>
<keyword evidence="6" id="KW-0446">Lipid-binding</keyword>
<feature type="compositionally biased region" description="Pro residues" evidence="10">
    <location>
        <begin position="950"/>
        <end position="969"/>
    </location>
</feature>
<evidence type="ECO:0000256" key="9">
    <source>
        <dbReference type="SAM" id="Coils"/>
    </source>
</evidence>
<feature type="compositionally biased region" description="Basic and acidic residues" evidence="10">
    <location>
        <begin position="704"/>
        <end position="722"/>
    </location>
</feature>
<evidence type="ECO:0000256" key="3">
    <source>
        <dbReference type="ARBA" id="ARBA00022490"/>
    </source>
</evidence>
<gene>
    <name evidence="13" type="ORF">PAN0_009d3704</name>
</gene>
<evidence type="ECO:0000256" key="7">
    <source>
        <dbReference type="ARBA" id="ARBA00023134"/>
    </source>
</evidence>
<name>A0A081CFP1_PSEA2</name>
<dbReference type="SMART" id="SM00273">
    <property type="entry name" value="ENTH"/>
    <property type="match status" value="1"/>
</dbReference>
<dbReference type="SMART" id="SM00726">
    <property type="entry name" value="UIM"/>
    <property type="match status" value="2"/>
</dbReference>
<feature type="region of interest" description="Disordered" evidence="10">
    <location>
        <begin position="914"/>
        <end position="980"/>
    </location>
</feature>
<dbReference type="InterPro" id="IPR008942">
    <property type="entry name" value="ENTH_VHS"/>
</dbReference>
<dbReference type="PROSITE" id="PS50330">
    <property type="entry name" value="UIM"/>
    <property type="match status" value="2"/>
</dbReference>
<keyword evidence="3" id="KW-0963">Cytoplasm</keyword>
<dbReference type="GeneID" id="26304640"/>
<dbReference type="Pfam" id="PF00735">
    <property type="entry name" value="Septin"/>
    <property type="match status" value="1"/>
</dbReference>
<feature type="compositionally biased region" description="Basic and acidic residues" evidence="10">
    <location>
        <begin position="732"/>
        <end position="742"/>
    </location>
</feature>
<dbReference type="FunFam" id="3.40.50.300:FF:000238">
    <property type="entry name" value="Cell division control 12"/>
    <property type="match status" value="1"/>
</dbReference>
<dbReference type="Pfam" id="PF01417">
    <property type="entry name" value="ENTH"/>
    <property type="match status" value="1"/>
</dbReference>
<reference evidence="13" key="1">
    <citation type="submission" date="2014-07" db="EMBL/GenBank/DDBJ databases">
        <title>Draft genome sequence of the yeast Pseudozyma antarctica JCM 10317 known as a producer of lipase B which used in a wide range of industrial applications.</title>
        <authorList>
            <person name="Morita T."/>
            <person name="Saika A."/>
            <person name="Koike H."/>
        </authorList>
    </citation>
    <scope>NUCLEOTIDE SEQUENCE</scope>
    <source>
        <strain evidence="13">JCM 10317</strain>
    </source>
</reference>
<dbReference type="PROSITE" id="PS51719">
    <property type="entry name" value="G_SEPTIN"/>
    <property type="match status" value="1"/>
</dbReference>
<dbReference type="Gene3D" id="3.40.50.300">
    <property type="entry name" value="P-loop containing nucleotide triphosphate hydrolases"/>
    <property type="match status" value="1"/>
</dbReference>